<accession>A0A7J6ALT0</accession>
<proteinExistence type="predicted"/>
<dbReference type="Proteomes" id="UP000593565">
    <property type="component" value="Unassembled WGS sequence"/>
</dbReference>
<comment type="caution">
    <text evidence="2">The sequence shown here is derived from an EMBL/GenBank/DDBJ whole genome shotgun (WGS) entry which is preliminary data.</text>
</comment>
<organism evidence="2 3">
    <name type="scientific">Ameiurus melas</name>
    <name type="common">Black bullhead</name>
    <name type="synonym">Silurus melas</name>
    <dbReference type="NCBI Taxonomy" id="219545"/>
    <lineage>
        <taxon>Eukaryota</taxon>
        <taxon>Metazoa</taxon>
        <taxon>Chordata</taxon>
        <taxon>Craniata</taxon>
        <taxon>Vertebrata</taxon>
        <taxon>Euteleostomi</taxon>
        <taxon>Actinopterygii</taxon>
        <taxon>Neopterygii</taxon>
        <taxon>Teleostei</taxon>
        <taxon>Ostariophysi</taxon>
        <taxon>Siluriformes</taxon>
        <taxon>Ictaluridae</taxon>
        <taxon>Ameiurus</taxon>
    </lineage>
</organism>
<protein>
    <submittedName>
        <fullName evidence="2">Uncharacterized protein</fullName>
    </submittedName>
</protein>
<evidence type="ECO:0000313" key="3">
    <source>
        <dbReference type="Proteomes" id="UP000593565"/>
    </source>
</evidence>
<feature type="compositionally biased region" description="Low complexity" evidence="1">
    <location>
        <begin position="16"/>
        <end position="26"/>
    </location>
</feature>
<dbReference type="AlphaFoldDB" id="A0A7J6ALT0"/>
<feature type="compositionally biased region" description="Polar residues" evidence="1">
    <location>
        <begin position="33"/>
        <end position="43"/>
    </location>
</feature>
<evidence type="ECO:0000256" key="1">
    <source>
        <dbReference type="SAM" id="MobiDB-lite"/>
    </source>
</evidence>
<sequence length="80" mass="8923">MVVKHKVPNTNNLALPKKNPGPSKNGPLEKTTDASTRTPASCGTPTAIYLYVTKCTQVTQIPWRVNKRTMYPMKVDAFYL</sequence>
<dbReference type="EMBL" id="JAAGNN010000010">
    <property type="protein sequence ID" value="KAF4083824.1"/>
    <property type="molecule type" value="Genomic_DNA"/>
</dbReference>
<evidence type="ECO:0000313" key="2">
    <source>
        <dbReference type="EMBL" id="KAF4083824.1"/>
    </source>
</evidence>
<gene>
    <name evidence="2" type="ORF">AMELA_G00121790</name>
</gene>
<keyword evidence="3" id="KW-1185">Reference proteome</keyword>
<reference evidence="2 3" key="1">
    <citation type="submission" date="2020-02" db="EMBL/GenBank/DDBJ databases">
        <title>A chromosome-scale genome assembly of the black bullhead catfish (Ameiurus melas).</title>
        <authorList>
            <person name="Wen M."/>
            <person name="Zham M."/>
            <person name="Cabau C."/>
            <person name="Klopp C."/>
            <person name="Donnadieu C."/>
            <person name="Roques C."/>
            <person name="Bouchez O."/>
            <person name="Lampietro C."/>
            <person name="Jouanno E."/>
            <person name="Herpin A."/>
            <person name="Louis A."/>
            <person name="Berthelot C."/>
            <person name="Parey E."/>
            <person name="Roest-Crollius H."/>
            <person name="Braasch I."/>
            <person name="Postlethwait J."/>
            <person name="Robinson-Rechavi M."/>
            <person name="Echchiki A."/>
            <person name="Begum T."/>
            <person name="Montfort J."/>
            <person name="Schartl M."/>
            <person name="Bobe J."/>
            <person name="Guiguen Y."/>
        </authorList>
    </citation>
    <scope>NUCLEOTIDE SEQUENCE [LARGE SCALE GENOMIC DNA]</scope>
    <source>
        <strain evidence="2">M_S1</strain>
        <tissue evidence="2">Blood</tissue>
    </source>
</reference>
<name>A0A7J6ALT0_AMEME</name>
<feature type="region of interest" description="Disordered" evidence="1">
    <location>
        <begin position="1"/>
        <end position="43"/>
    </location>
</feature>